<dbReference type="EMBL" id="LK052941">
    <property type="protein sequence ID" value="CDR41981.1"/>
    <property type="molecule type" value="Genomic_DNA"/>
</dbReference>
<protein>
    <submittedName>
        <fullName evidence="2">RHTO0S06e08482g1_1</fullName>
    </submittedName>
</protein>
<dbReference type="InterPro" id="IPR005123">
    <property type="entry name" value="Oxoglu/Fe-dep_dioxygenase_dom"/>
</dbReference>
<name>A0A061B2X8_RHOTO</name>
<dbReference type="SUPFAM" id="SSF51197">
    <property type="entry name" value="Clavaminate synthase-like"/>
    <property type="match status" value="1"/>
</dbReference>
<reference evidence="2" key="1">
    <citation type="journal article" date="2014" name="Genome Announc.">
        <title>Draft genome sequence of Rhodosporidium toruloides CECT1137, an oleaginous yeast of biotechnological interest.</title>
        <authorList>
            <person name="Morin N."/>
            <person name="Calcas X."/>
            <person name="Devillers H."/>
            <person name="Durrens P."/>
            <person name="Sherman D.J."/>
            <person name="Nicaud J.-M."/>
            <person name="Neuveglise C."/>
        </authorList>
    </citation>
    <scope>NUCLEOTIDE SEQUENCE</scope>
    <source>
        <strain evidence="2">CECT1137</strain>
    </source>
</reference>
<dbReference type="InterPro" id="IPR027450">
    <property type="entry name" value="AlkB-like"/>
</dbReference>
<dbReference type="AlphaFoldDB" id="A0A061B2X8"/>
<feature type="domain" description="Fe2OG dioxygenase" evidence="1">
    <location>
        <begin position="408"/>
        <end position="513"/>
    </location>
</feature>
<sequence>MVSLSASTQTSASSSSPPAFYYAKTRQALCEALPMHFRSYQGGVYTSDGRLRGLLLDTHDSLDPAGLGDGQSLVTHLGSFEGDAATETVDTNLGQSRLEAARLAADEGDRVLVIIGRLQPFAPVSSVSFPSGKRPRYLVLGFYNVQDVHLLPALPQTPFGPVNSTSVSTAKIAITLSWCADQGLPYWLPAISPHNVPASSSSAPTLIRPLLFSEASTKRFHYSRDTARGTACDRCGQLALELHWGIFACDSCDYAVSQRLIPWFPKLVREVNLQPKPPPRSLAPTVRRIGGYEITTWNLDRSNRIVRLRPLKSTEFEDDLFCDLQLPEAAHQLVRGKMRRCRVPAMATSHYACNIGATYDYGVEIPTFPLPSLDSDGDAPDSSLPSLASLARRHVESVIHRVLKRKVRFNEVLTIGYRAGTRISAHQDAERGVKDFIASLSLGGSAVLTFEESGKPDDMDDKTNKRIKFGVELRHADILVMQGTRIQHEWKHGLESDTLRFVQTFRDIEPRAS</sequence>
<evidence type="ECO:0000259" key="1">
    <source>
        <dbReference type="PROSITE" id="PS51471"/>
    </source>
</evidence>
<accession>A0A061B2X8</accession>
<gene>
    <name evidence="2" type="ORF">RHTO0S_06e08482g</name>
</gene>
<dbReference type="Pfam" id="PF13532">
    <property type="entry name" value="2OG-FeII_Oxy_2"/>
    <property type="match status" value="1"/>
</dbReference>
<dbReference type="Gene3D" id="2.60.120.590">
    <property type="entry name" value="Alpha-ketoglutarate-dependent dioxygenase AlkB-like"/>
    <property type="match status" value="1"/>
</dbReference>
<dbReference type="OrthoDB" id="2163491at2759"/>
<dbReference type="PROSITE" id="PS51471">
    <property type="entry name" value="FE2OG_OXY"/>
    <property type="match status" value="1"/>
</dbReference>
<dbReference type="InterPro" id="IPR037151">
    <property type="entry name" value="AlkB-like_sf"/>
</dbReference>
<organism evidence="2">
    <name type="scientific">Rhodotorula toruloides</name>
    <name type="common">Yeast</name>
    <name type="synonym">Rhodosporidium toruloides</name>
    <dbReference type="NCBI Taxonomy" id="5286"/>
    <lineage>
        <taxon>Eukaryota</taxon>
        <taxon>Fungi</taxon>
        <taxon>Dikarya</taxon>
        <taxon>Basidiomycota</taxon>
        <taxon>Pucciniomycotina</taxon>
        <taxon>Microbotryomycetes</taxon>
        <taxon>Sporidiobolales</taxon>
        <taxon>Sporidiobolaceae</taxon>
        <taxon>Rhodotorula</taxon>
    </lineage>
</organism>
<evidence type="ECO:0000313" key="2">
    <source>
        <dbReference type="EMBL" id="CDR41981.1"/>
    </source>
</evidence>
<proteinExistence type="predicted"/>